<dbReference type="SUPFAM" id="SSF55785">
    <property type="entry name" value="PYP-like sensor domain (PAS domain)"/>
    <property type="match status" value="3"/>
</dbReference>
<dbReference type="Gene3D" id="3.30.450.20">
    <property type="entry name" value="PAS domain"/>
    <property type="match status" value="3"/>
</dbReference>
<dbReference type="Gene3D" id="3.30.450.40">
    <property type="match status" value="1"/>
</dbReference>
<dbReference type="InterPro" id="IPR000014">
    <property type="entry name" value="PAS"/>
</dbReference>
<dbReference type="InterPro" id="IPR052155">
    <property type="entry name" value="Biofilm_reg_signaling"/>
</dbReference>
<dbReference type="KEGG" id="mou:OU421_02430"/>
<dbReference type="SMART" id="SM00091">
    <property type="entry name" value="PAS"/>
    <property type="match status" value="3"/>
</dbReference>
<dbReference type="InterPro" id="IPR035965">
    <property type="entry name" value="PAS-like_dom_sf"/>
</dbReference>
<dbReference type="CDD" id="cd00090">
    <property type="entry name" value="HTH_ARSR"/>
    <property type="match status" value="1"/>
</dbReference>
<organism evidence="2 3">
    <name type="scientific">Methanogenium organophilum</name>
    <dbReference type="NCBI Taxonomy" id="2199"/>
    <lineage>
        <taxon>Archaea</taxon>
        <taxon>Methanobacteriati</taxon>
        <taxon>Methanobacteriota</taxon>
        <taxon>Stenosarchaea group</taxon>
        <taxon>Methanomicrobia</taxon>
        <taxon>Methanomicrobiales</taxon>
        <taxon>Methanomicrobiaceae</taxon>
        <taxon>Methanogenium</taxon>
    </lineage>
</organism>
<evidence type="ECO:0000259" key="1">
    <source>
        <dbReference type="PROSITE" id="PS50112"/>
    </source>
</evidence>
<dbReference type="Pfam" id="PF13188">
    <property type="entry name" value="PAS_8"/>
    <property type="match status" value="1"/>
</dbReference>
<sequence>MTITEIAKATRITRNSVAKYLEVLRMGGQVDMHEVGNAKVYSLAQRVPLSAFLCFTRDLIVVLDEYGTVLQANDRLLGLAALEKADVIGKNVRETALPIISAEETLSLIEGVKCEQCVKDIRYPHRNSELFFRMQVFPTVFADGGQGHTVVLEDTTDKQRCLRNMAFLAETAMEFVDLPEETDIYTRIAGMIREFVPYGRVFIQSYDDKTNQFVIRAVEDQAFRDTLATIIERDPVGMVFPLGEVLHSPFLDDPAAIERGIRKITLGSTSGDGSLSFYDLAFHCIPADICDRIVSSMNLKTVYVAFLVWKGSLLGDVGIFVSEDEDVGDLRALESLIRQASIAISRRMTEERLRRSNERFREVVEHFPFPAAILDAKGCFTFINHAFTRMFGYKVTDIRTEREWMELAFPDPVLRSTVIAGWRTDCREAKVNQVRTRRLPVQCKDGDMRSILIRAMTLCDATQFLTFEDITELRRAHSVLLADIANLMHASDDLRLQSKALFALGAPVAITNGGEIKYANPAFLMRWGYSSVAELAERPVEDFWTKGDEDSNEMYPAAEVSDEAAVLTAHRRNGSTFYVVAIPAPVRNTDGVMMGTVLLFQDMATVPEEHDTGSNPLQL</sequence>
<dbReference type="SUPFAM" id="SSF55781">
    <property type="entry name" value="GAF domain-like"/>
    <property type="match status" value="1"/>
</dbReference>
<name>A0A9X9T8J0_METOG</name>
<dbReference type="Proteomes" id="UP001163096">
    <property type="component" value="Chromosome"/>
</dbReference>
<evidence type="ECO:0000313" key="3">
    <source>
        <dbReference type="Proteomes" id="UP001163096"/>
    </source>
</evidence>
<proteinExistence type="predicted"/>
<dbReference type="PANTHER" id="PTHR44757:SF2">
    <property type="entry name" value="BIOFILM ARCHITECTURE MAINTENANCE PROTEIN MBAA"/>
    <property type="match status" value="1"/>
</dbReference>
<dbReference type="RefSeq" id="WP_268187016.1">
    <property type="nucleotide sequence ID" value="NZ_CP113361.1"/>
</dbReference>
<protein>
    <submittedName>
        <fullName evidence="2">PAS domain S-box protein</fullName>
    </submittedName>
</protein>
<evidence type="ECO:0000313" key="2">
    <source>
        <dbReference type="EMBL" id="WAI01750.1"/>
    </source>
</evidence>
<dbReference type="EMBL" id="CP113361">
    <property type="protein sequence ID" value="WAI01750.1"/>
    <property type="molecule type" value="Genomic_DNA"/>
</dbReference>
<feature type="domain" description="PAS" evidence="1">
    <location>
        <begin position="356"/>
        <end position="411"/>
    </location>
</feature>
<dbReference type="InterPro" id="IPR011991">
    <property type="entry name" value="ArsR-like_HTH"/>
</dbReference>
<dbReference type="CDD" id="cd00130">
    <property type="entry name" value="PAS"/>
    <property type="match status" value="2"/>
</dbReference>
<dbReference type="AlphaFoldDB" id="A0A9X9T8J0"/>
<dbReference type="NCBIfam" id="TIGR00229">
    <property type="entry name" value="sensory_box"/>
    <property type="match status" value="2"/>
</dbReference>
<dbReference type="PROSITE" id="PS50112">
    <property type="entry name" value="PAS"/>
    <property type="match status" value="1"/>
</dbReference>
<dbReference type="InterPro" id="IPR029016">
    <property type="entry name" value="GAF-like_dom_sf"/>
</dbReference>
<dbReference type="GeneID" id="76833922"/>
<reference evidence="2" key="1">
    <citation type="submission" date="2022-11" db="EMBL/GenBank/DDBJ databases">
        <title>Complete genome sequence of Methanogenium organophilum DSM 3596.</title>
        <authorList>
            <person name="Chen S.-C."/>
            <person name="Lai S.-J."/>
            <person name="You Y.-T."/>
        </authorList>
    </citation>
    <scope>NUCLEOTIDE SEQUENCE</scope>
    <source>
        <strain evidence="2">DSM 3596</strain>
    </source>
</reference>
<accession>A0A9X9T8J0</accession>
<dbReference type="PANTHER" id="PTHR44757">
    <property type="entry name" value="DIGUANYLATE CYCLASE DGCP"/>
    <property type="match status" value="1"/>
</dbReference>
<dbReference type="Pfam" id="PF13426">
    <property type="entry name" value="PAS_9"/>
    <property type="match status" value="2"/>
</dbReference>
<gene>
    <name evidence="2" type="ORF">OU421_02430</name>
</gene>
<keyword evidence="3" id="KW-1185">Reference proteome</keyword>